<dbReference type="Proteomes" id="UP001237642">
    <property type="component" value="Unassembled WGS sequence"/>
</dbReference>
<keyword evidence="3" id="KW-0175">Coiled coil</keyword>
<dbReference type="CDD" id="cd20406">
    <property type="entry name" value="Tudor_Agenet_AtDUF_rpt2_4"/>
    <property type="match status" value="2"/>
</dbReference>
<dbReference type="CDD" id="cd20405">
    <property type="entry name" value="Tudor_Agenet_AtDUF_rpt1_3"/>
    <property type="match status" value="2"/>
</dbReference>
<keyword evidence="2" id="KW-0341">Growth regulation</keyword>
<feature type="coiled-coil region" evidence="3">
    <location>
        <begin position="718"/>
        <end position="787"/>
    </location>
</feature>
<accession>A0AAD8MCJ8</accession>
<dbReference type="PANTHER" id="PTHR31917">
    <property type="entry name" value="AGENET DOMAIN-CONTAINING PROTEIN-RELATED"/>
    <property type="match status" value="1"/>
</dbReference>
<gene>
    <name evidence="6" type="ORF">POM88_033969</name>
</gene>
<dbReference type="InterPro" id="IPR007930">
    <property type="entry name" value="DUF724"/>
</dbReference>
<dbReference type="Pfam" id="PF05266">
    <property type="entry name" value="DUF724"/>
    <property type="match status" value="1"/>
</dbReference>
<feature type="domain" description="Agenet" evidence="5">
    <location>
        <begin position="4"/>
        <end position="74"/>
    </location>
</feature>
<dbReference type="AlphaFoldDB" id="A0AAD8MCJ8"/>
<proteinExistence type="predicted"/>
<evidence type="ECO:0000256" key="4">
    <source>
        <dbReference type="SAM" id="MobiDB-lite"/>
    </source>
</evidence>
<dbReference type="EMBL" id="JAUIZM010000008">
    <property type="protein sequence ID" value="KAK1367877.1"/>
    <property type="molecule type" value="Genomic_DNA"/>
</dbReference>
<evidence type="ECO:0000256" key="1">
    <source>
        <dbReference type="ARBA" id="ARBA00022448"/>
    </source>
</evidence>
<evidence type="ECO:0000313" key="7">
    <source>
        <dbReference type="Proteomes" id="UP001237642"/>
    </source>
</evidence>
<dbReference type="SMART" id="SM00743">
    <property type="entry name" value="Agenet"/>
    <property type="match status" value="4"/>
</dbReference>
<feature type="domain" description="Agenet" evidence="5">
    <location>
        <begin position="77"/>
        <end position="133"/>
    </location>
</feature>
<evidence type="ECO:0000256" key="2">
    <source>
        <dbReference type="ARBA" id="ARBA00022604"/>
    </source>
</evidence>
<feature type="domain" description="Agenet" evidence="5">
    <location>
        <begin position="147"/>
        <end position="213"/>
    </location>
</feature>
<keyword evidence="1" id="KW-0813">Transport</keyword>
<evidence type="ECO:0000256" key="3">
    <source>
        <dbReference type="SAM" id="Coils"/>
    </source>
</evidence>
<dbReference type="Pfam" id="PF05641">
    <property type="entry name" value="Agenet"/>
    <property type="match status" value="2"/>
</dbReference>
<feature type="domain" description="Agenet" evidence="5">
    <location>
        <begin position="215"/>
        <end position="271"/>
    </location>
</feature>
<dbReference type="InterPro" id="IPR014002">
    <property type="entry name" value="Agenet_dom_plant"/>
</dbReference>
<evidence type="ECO:0000259" key="5">
    <source>
        <dbReference type="SMART" id="SM00743"/>
    </source>
</evidence>
<reference evidence="6" key="2">
    <citation type="submission" date="2023-05" db="EMBL/GenBank/DDBJ databases">
        <authorList>
            <person name="Schelkunov M.I."/>
        </authorList>
    </citation>
    <scope>NUCLEOTIDE SEQUENCE</scope>
    <source>
        <strain evidence="6">Hsosn_3</strain>
        <tissue evidence="6">Leaf</tissue>
    </source>
</reference>
<dbReference type="InterPro" id="IPR008395">
    <property type="entry name" value="Agenet-like_dom"/>
</dbReference>
<name>A0AAD8MCJ8_9APIA</name>
<sequence>MVDHNFTTGSKVEVRSDDEGFKGACYVATILENPKDNKFLVVYDHLMESEDKDSKPLTETVDVSSLRPLPPLDKGGEIIKLYDVVDAYHRDGWWKGEVIEILEEGKFLVYFQNPPDEFVVHRDDLRLHLDWIHGKWQKPKKQIQIYKIISRGTAVEVTFESENYNVWHTGQVLQVEGNKFLVKYRLFGVDDKPEYRTEVIDSQCIRPVPPPVEEQDFDVLHKVEAYYRSCWWTGMIRRVIRDRKYVVLVTHSKVEMECNHFNLRPRLDWIDGKWTTTSPNTKLLAMKKEPFTSNRRKSTPKKLHTGKYCRTTTREKDDGAVCVNEANMSVNEELGASSEMPVKQNQKKQMKDFGNIEGSSGTKRTPNKKRGRLGFSHEEKIAESNAGKDNLMLMTIDNEPDEDHFMLSCKDYKKLIVAERKVLNHLRGRNELLSGIPNISLVENQTNQSGINTRVERLPYESLSDGHEEMKTHIHLAKDQEDKLDKKLRKEWFSNGHGEKSKFLDNSSQQQGVTTSLPVAEDQENETVAKKMDDHNIRGQLLIDDPLRDLDDDQPLLSGALLVSDMFATVTDGKAHNQKGTAVATKDMVQFSPLQNNIADIGSGELGTHSAIISCDSLKNEKVPFVKCSPLWKSLESMEIYRKTEQKPHFSLLSKCREETREGLAIGQMIIFSTVVEKTSKLTFTDPSSVIKSYLQTVADLEKQGFEVEPVRACLLVLLAKKEKKQNLEDEYKKIKHEIANKVLEKDELGKVIIRINQKIKKLEEKLNEAESCKAMKEDEISALQSKQEGISENVRSLQHEFESIVRREW</sequence>
<keyword evidence="7" id="KW-1185">Reference proteome</keyword>
<protein>
    <recommendedName>
        <fullName evidence="5">Agenet domain-containing protein</fullName>
    </recommendedName>
</protein>
<organism evidence="6 7">
    <name type="scientific">Heracleum sosnowskyi</name>
    <dbReference type="NCBI Taxonomy" id="360622"/>
    <lineage>
        <taxon>Eukaryota</taxon>
        <taxon>Viridiplantae</taxon>
        <taxon>Streptophyta</taxon>
        <taxon>Embryophyta</taxon>
        <taxon>Tracheophyta</taxon>
        <taxon>Spermatophyta</taxon>
        <taxon>Magnoliopsida</taxon>
        <taxon>eudicotyledons</taxon>
        <taxon>Gunneridae</taxon>
        <taxon>Pentapetalae</taxon>
        <taxon>asterids</taxon>
        <taxon>campanulids</taxon>
        <taxon>Apiales</taxon>
        <taxon>Apiaceae</taxon>
        <taxon>Apioideae</taxon>
        <taxon>apioid superclade</taxon>
        <taxon>Tordylieae</taxon>
        <taxon>Tordyliinae</taxon>
        <taxon>Heracleum</taxon>
    </lineage>
</organism>
<feature type="region of interest" description="Disordered" evidence="4">
    <location>
        <begin position="334"/>
        <end position="371"/>
    </location>
</feature>
<reference evidence="6" key="1">
    <citation type="submission" date="2023-02" db="EMBL/GenBank/DDBJ databases">
        <title>Genome of toxic invasive species Heracleum sosnowskyi carries increased number of genes despite the absence of recent whole-genome duplications.</title>
        <authorList>
            <person name="Schelkunov M."/>
            <person name="Shtratnikova V."/>
            <person name="Makarenko M."/>
            <person name="Klepikova A."/>
            <person name="Omelchenko D."/>
            <person name="Novikova G."/>
            <person name="Obukhova E."/>
            <person name="Bogdanov V."/>
            <person name="Penin A."/>
            <person name="Logacheva M."/>
        </authorList>
    </citation>
    <scope>NUCLEOTIDE SEQUENCE</scope>
    <source>
        <strain evidence="6">Hsosn_3</strain>
        <tissue evidence="6">Leaf</tissue>
    </source>
</reference>
<comment type="caution">
    <text evidence="6">The sequence shown here is derived from an EMBL/GenBank/DDBJ whole genome shotgun (WGS) entry which is preliminary data.</text>
</comment>
<evidence type="ECO:0000313" key="6">
    <source>
        <dbReference type="EMBL" id="KAK1367877.1"/>
    </source>
</evidence>
<dbReference type="PANTHER" id="PTHR31917:SF147">
    <property type="entry name" value="AGENET DOMAIN-CONTAINING PROTEIN"/>
    <property type="match status" value="1"/>
</dbReference>